<proteinExistence type="predicted"/>
<dbReference type="EMBL" id="DACTUL010000056">
    <property type="protein sequence ID" value="HAT6346488.1"/>
    <property type="molecule type" value="Genomic_DNA"/>
</dbReference>
<sequence>MKTQLEITTALCRANLSDLSSNDKHLLLTLSSFINPLRDGDLRAWPTNAQLVALTSLCDRSVRNSISNLEERGYLQRITKYDAGANKKTRILILNLDKLTPVSAEPEVKEDAWEDDLDDW</sequence>
<reference evidence="1" key="2">
    <citation type="submission" date="2020-01" db="EMBL/GenBank/DDBJ databases">
        <authorList>
            <consortium name="NCBI Pathogen Detection Project"/>
        </authorList>
    </citation>
    <scope>NUCLEOTIDE SEQUENCE</scope>
    <source>
        <strain evidence="1">OLC2673_Aeromonas</strain>
    </source>
</reference>
<organism evidence="1 2">
    <name type="scientific">Aeromonas hydrophila</name>
    <dbReference type="NCBI Taxonomy" id="644"/>
    <lineage>
        <taxon>Bacteria</taxon>
        <taxon>Pseudomonadati</taxon>
        <taxon>Pseudomonadota</taxon>
        <taxon>Gammaproteobacteria</taxon>
        <taxon>Aeromonadales</taxon>
        <taxon>Aeromonadaceae</taxon>
        <taxon>Aeromonas</taxon>
    </lineage>
</organism>
<evidence type="ECO:0000313" key="1">
    <source>
        <dbReference type="EMBL" id="HAT6346488.1"/>
    </source>
</evidence>
<evidence type="ECO:0000313" key="2">
    <source>
        <dbReference type="Proteomes" id="UP000859505"/>
    </source>
</evidence>
<reference evidence="1" key="1">
    <citation type="journal article" date="2018" name="Genome Biol.">
        <title>SKESA: strategic k-mer extension for scrupulous assemblies.</title>
        <authorList>
            <person name="Souvorov A."/>
            <person name="Agarwala R."/>
            <person name="Lipman D.J."/>
        </authorList>
    </citation>
    <scope>NUCLEOTIDE SEQUENCE</scope>
    <source>
        <strain evidence="1">OLC2673_Aeromonas</strain>
    </source>
</reference>
<dbReference type="Proteomes" id="UP000859505">
    <property type="component" value="Unassembled WGS sequence"/>
</dbReference>
<gene>
    <name evidence="1" type="ORF">JAJ28_004297</name>
</gene>
<dbReference type="AlphaFoldDB" id="A0AAD3UER9"/>
<protein>
    <submittedName>
        <fullName evidence="1">Helix-turn-helix domain-containing protein</fullName>
    </submittedName>
</protein>
<dbReference type="Gene3D" id="1.10.10.10">
    <property type="entry name" value="Winged helix-like DNA-binding domain superfamily/Winged helix DNA-binding domain"/>
    <property type="match status" value="1"/>
</dbReference>
<name>A0AAD3UER9_AERHY</name>
<comment type="caution">
    <text evidence="1">The sequence shown here is derived from an EMBL/GenBank/DDBJ whole genome shotgun (WGS) entry which is preliminary data.</text>
</comment>
<accession>A0AAD3UER9</accession>
<dbReference type="Pfam" id="PF13730">
    <property type="entry name" value="HTH_36"/>
    <property type="match status" value="1"/>
</dbReference>
<dbReference type="InterPro" id="IPR036388">
    <property type="entry name" value="WH-like_DNA-bd_sf"/>
</dbReference>